<dbReference type="PANTHER" id="PTHR43037:SF5">
    <property type="entry name" value="FERULOYL ESTERASE"/>
    <property type="match status" value="1"/>
</dbReference>
<keyword evidence="5" id="KW-1185">Reference proteome</keyword>
<reference evidence="4 5" key="1">
    <citation type="journal article" date="2021" name="ISME Commun">
        <title>Automated analysis of genomic sequences facilitates high-throughput and comprehensive description of bacteria.</title>
        <authorList>
            <person name="Hitch T.C.A."/>
        </authorList>
    </citation>
    <scope>NUCLEOTIDE SEQUENCE [LARGE SCALE GENOMIC DNA]</scope>
    <source>
        <strain evidence="4 5">H2_18</strain>
    </source>
</reference>
<dbReference type="SUPFAM" id="SSF53474">
    <property type="entry name" value="alpha/beta-Hydrolases"/>
    <property type="match status" value="1"/>
</dbReference>
<keyword evidence="2" id="KW-0378">Hydrolase</keyword>
<dbReference type="PANTHER" id="PTHR43037">
    <property type="entry name" value="UNNAMED PRODUCT-RELATED"/>
    <property type="match status" value="1"/>
</dbReference>
<evidence type="ECO:0000256" key="2">
    <source>
        <dbReference type="ARBA" id="ARBA00022801"/>
    </source>
</evidence>
<dbReference type="RefSeq" id="WP_059067486.1">
    <property type="nucleotide sequence ID" value="NZ_JAOQJX010000001.1"/>
</dbReference>
<accession>A0ABT2T7B7</accession>
<name>A0ABT2T7B7_9FIRM</name>
<evidence type="ECO:0000313" key="5">
    <source>
        <dbReference type="Proteomes" id="UP001652394"/>
    </source>
</evidence>
<dbReference type="SUPFAM" id="SSF55383">
    <property type="entry name" value="Copper amine oxidase, domain N"/>
    <property type="match status" value="1"/>
</dbReference>
<keyword evidence="1" id="KW-0732">Signal</keyword>
<dbReference type="InterPro" id="IPR029058">
    <property type="entry name" value="AB_hydrolase_fold"/>
</dbReference>
<evidence type="ECO:0000259" key="3">
    <source>
        <dbReference type="Pfam" id="PF07833"/>
    </source>
</evidence>
<evidence type="ECO:0000256" key="1">
    <source>
        <dbReference type="ARBA" id="ARBA00022729"/>
    </source>
</evidence>
<dbReference type="Gene3D" id="3.30.457.10">
    <property type="entry name" value="Copper amine oxidase-like, N-terminal domain"/>
    <property type="match status" value="1"/>
</dbReference>
<gene>
    <name evidence="4" type="ORF">OCV51_00350</name>
</gene>
<dbReference type="EMBL" id="JAOQJX010000001">
    <property type="protein sequence ID" value="MCU6746122.1"/>
    <property type="molecule type" value="Genomic_DNA"/>
</dbReference>
<dbReference type="Pfam" id="PF07833">
    <property type="entry name" value="Cu_amine_oxidN1"/>
    <property type="match status" value="1"/>
</dbReference>
<dbReference type="Gene3D" id="3.40.50.1820">
    <property type="entry name" value="alpha/beta hydrolase"/>
    <property type="match status" value="1"/>
</dbReference>
<evidence type="ECO:0000313" key="4">
    <source>
        <dbReference type="EMBL" id="MCU6746122.1"/>
    </source>
</evidence>
<proteinExistence type="predicted"/>
<dbReference type="InterPro" id="IPR036582">
    <property type="entry name" value="Mao_N_sf"/>
</dbReference>
<dbReference type="InterPro" id="IPR012854">
    <property type="entry name" value="Cu_amine_oxidase-like_N"/>
</dbReference>
<comment type="caution">
    <text evidence="4">The sequence shown here is derived from an EMBL/GenBank/DDBJ whole genome shotgun (WGS) entry which is preliminary data.</text>
</comment>
<dbReference type="InterPro" id="IPR050955">
    <property type="entry name" value="Plant_Biomass_Hydrol_Est"/>
</dbReference>
<sequence length="513" mass="58525">MGKMFLRPGIPDDANREYLPEKLKESEIVVNENGNNSQPYPKNLREFHGVVADGIEDEWYVYVPDSYQPLEKTPLVLSLHGGMMTGWGQAVYTSWTLAADRDGFIVVFPNANYNRFWQVQWATWEIDPDKKTPGSMEGEPPGVRPCPKDIKENHDIKLLLGLIDLMKKTYNIDEGRIFMQGMSMGNMMTGLFARNFGNVLAGAAGSGAAAFLSLVFDKNEKIINTGGPLAIWQSRPERNDIPPNRELEKKVHKYNRLYWMRINRCEHIPQITIQGENNLAFYKGEKADVVYYDIKNRDHGQTFDDAALVWDYLFSGIRREEDGSISTLQPVRERKGDVFAFAVTTDSEKVWFHNRIEEMTGKVRKWKKMKYHGLDGGQKVRGEYHMVPLSFLAEAFGAELTYTQQNLAAYVKMPDGREVQFARGSIGCIIDQSLVQMYCEALHRDGELYVSAAWFSEYIGNMHVSECEDVLYVTDHASQLSANMADLIKDMLHGTIIPENYDEMLSEEEEDGK</sequence>
<dbReference type="Proteomes" id="UP001652394">
    <property type="component" value="Unassembled WGS sequence"/>
</dbReference>
<protein>
    <submittedName>
        <fullName evidence="4">Stalk domain-containing protein</fullName>
    </submittedName>
</protein>
<organism evidence="4 5">
    <name type="scientific">Faecalicatena acetigenes</name>
    <dbReference type="NCBI Taxonomy" id="2981790"/>
    <lineage>
        <taxon>Bacteria</taxon>
        <taxon>Bacillati</taxon>
        <taxon>Bacillota</taxon>
        <taxon>Clostridia</taxon>
        <taxon>Lachnospirales</taxon>
        <taxon>Lachnospiraceae</taxon>
        <taxon>Faecalicatena</taxon>
    </lineage>
</organism>
<feature type="domain" description="Copper amine oxidase-like N-terminal" evidence="3">
    <location>
        <begin position="383"/>
        <end position="461"/>
    </location>
</feature>